<feature type="chain" id="PRO_5016561547" evidence="1">
    <location>
        <begin position="25"/>
        <end position="1510"/>
    </location>
</feature>
<gene>
    <name evidence="2" type="ORF">DF182_23200</name>
</gene>
<proteinExistence type="predicted"/>
<dbReference type="EMBL" id="QFFJ01000002">
    <property type="protein sequence ID" value="RBL89428.1"/>
    <property type="molecule type" value="Genomic_DNA"/>
</dbReference>
<accession>A0A365XTI5</accession>
<evidence type="ECO:0000313" key="3">
    <source>
        <dbReference type="Proteomes" id="UP000253410"/>
    </source>
</evidence>
<keyword evidence="1" id="KW-0732">Signal</keyword>
<evidence type="ECO:0000313" key="2">
    <source>
        <dbReference type="EMBL" id="RBL89428.1"/>
    </source>
</evidence>
<dbReference type="RefSeq" id="WP_113618172.1">
    <property type="nucleotide sequence ID" value="NZ_QFFJ01000002.1"/>
</dbReference>
<reference evidence="2 3" key="1">
    <citation type="submission" date="2018-05" db="EMBL/GenBank/DDBJ databases">
        <title>Chitinophaga sp. K3CV102501T nov., isolated from isolated from a monsoon evergreen broad-leaved forest soil.</title>
        <authorList>
            <person name="Lv Y."/>
        </authorList>
    </citation>
    <scope>NUCLEOTIDE SEQUENCE [LARGE SCALE GENOMIC DNA]</scope>
    <source>
        <strain evidence="2 3">GDMCC 1.1325</strain>
    </source>
</reference>
<organism evidence="2 3">
    <name type="scientific">Chitinophaga flava</name>
    <dbReference type="NCBI Taxonomy" id="2259036"/>
    <lineage>
        <taxon>Bacteria</taxon>
        <taxon>Pseudomonadati</taxon>
        <taxon>Bacteroidota</taxon>
        <taxon>Chitinophagia</taxon>
        <taxon>Chitinophagales</taxon>
        <taxon>Chitinophagaceae</taxon>
        <taxon>Chitinophaga</taxon>
    </lineage>
</organism>
<sequence>MKRKYTIISLLLVLCTLTWSIATGTPVADSLQASNKSKAEEVMDMIEKANRYIDFITSGAMVELPVGMKKKMGNSKVTIGISKAKFYAQYTELTVYCKVDLPQGKSIFFGGDHIKLSKSGGIIGDATLVLLGNVTIPFGGGNMQVVLKGGQDMQTGDPRSQTYATLECNGIKEVSLAADVLFPKNMLVPLDNSYNPVNDGTASVKGSFHTVITDWNDILAEISLSPFAVKGLEQFAIVVNKAVFDFSDTRNSPDVSFPSEYENIIPGNETLWRGVYVNKLQVILPREFSKRGDNSRVSFEADRMLVDNLGLTGTFIGNNILQNGNASGWAFSVNRLAIDIKTNHLKSAAFNGNITLPLSASADTSGNATFAYDAIISPGNQYLMRVKTKNDLDFDLWQANAHIDSSSYVELVVKDHHFRPKAVLNGSLDISVLKQNNNEAATPGKSIANIKGVEFQQLVLQTETPYLQAAYFGYKGEARIANFPVVLSDIALSATGEETALQFGVQVNLMQGKLTASTKLSVVGEMRQNSDLQRYRYKRLDINALAIDGKFGGFAINGNVAFNRNHPVMGDGFAGNLKMTLKLGKEITVDAKAAFGSKHNDSTSAFRYWYVDAMATGFVIPAGPFNITGIGGGAYYHMTKEAGKTVDTAVSPTKIGYVPDPSMGLGLKGMVAFNVGTSELAKGEAALEMLFTSSGGMANIGLAGKVYFIPGSAVKEQFNNAQHLQEKLEHNLSTYVTNTTGVNYQQFSTLARSGNFVDLAKQSYPDTDNKIGENGQISAFVGINYDFLNHVLHANLDLYMNIAGGIIRGRGANNRAGWAVMHFAPQDWYVYLGTPSDRLGLKMGIGSISAETGSYFMAGTKIPGSPAPPQAVADILGTSLQELDYMRDLNALGDGRGFAFGTDVSVNTGDLRFLMFYASFQAGLGFDIMLKDYGPDAQCKNHSGPIGVNGWYANGQAYAYLQGELGIEVSLMFIHKRISIIKAGAAVLLQAQLPNPAWFRGYVGGNFSVLGGLVKGRFRFKVTIGEQCELVNGGALDGIKVISDITPADKSTQIDVFAAPQAIFNMPVDKPFTIDDDQGTKTYRIKLDKYQLLKDGQPIAGKMNWNDRHDAVTYESAEILPPNTPITAVVSVNFEQQNDNGWAAVYEKGQKAVESRQVSFTTGTAPDNIPLNNIVYTYPVVDQQFFLPKEYKRGYTQLRRGQAYLFSNTNFLLQAQFAASDAMLSNTFSYDSANRRVNFELPALRNKQTYSYTLAGVPPAKGTDNIVRQTANTDTDNNDIQVTNNKAQGIVLQNKPHTYLTYQFSTSRYNNFEEKMSAKSITHPVYEIIFSDVGALQADIRGDEAFDKTELSGSDGTDNVPLIQPEAILSDVWFTKHIQPLIYADYPPAPGLTLSRDTAVLGFPPVRGLDVMTWYSEMAAAEPGNSLLVSRLPYRYYLGYYYRQDFSDLQYKVVNQYIDHPSLITPVLQRFMESAFPIMKGGKYKVQYRYVLPGNIPNSAYEFEFINPVK</sequence>
<feature type="signal peptide" evidence="1">
    <location>
        <begin position="1"/>
        <end position="24"/>
    </location>
</feature>
<keyword evidence="3" id="KW-1185">Reference proteome</keyword>
<comment type="caution">
    <text evidence="2">The sequence shown here is derived from an EMBL/GenBank/DDBJ whole genome shotgun (WGS) entry which is preliminary data.</text>
</comment>
<dbReference type="OrthoDB" id="610610at2"/>
<evidence type="ECO:0000256" key="1">
    <source>
        <dbReference type="SAM" id="SignalP"/>
    </source>
</evidence>
<protein>
    <submittedName>
        <fullName evidence="2">Uncharacterized protein</fullName>
    </submittedName>
</protein>
<dbReference type="Proteomes" id="UP000253410">
    <property type="component" value="Unassembled WGS sequence"/>
</dbReference>
<name>A0A365XTI5_9BACT</name>